<dbReference type="GO" id="GO:0051539">
    <property type="term" value="F:4 iron, 4 sulfur cluster binding"/>
    <property type="evidence" value="ECO:0007669"/>
    <property type="project" value="UniProtKB-KW"/>
</dbReference>
<feature type="transmembrane region" description="Helical" evidence="6">
    <location>
        <begin position="321"/>
        <end position="339"/>
    </location>
</feature>
<dbReference type="AlphaFoldDB" id="A0A0F3GXE4"/>
<accession>A0A0F3GXE4</accession>
<proteinExistence type="predicted"/>
<keyword evidence="6" id="KW-1133">Transmembrane helix</keyword>
<keyword evidence="6" id="KW-0472">Membrane</keyword>
<evidence type="ECO:0000256" key="1">
    <source>
        <dbReference type="ARBA" id="ARBA00022485"/>
    </source>
</evidence>
<dbReference type="PROSITE" id="PS00198">
    <property type="entry name" value="4FE4S_FER_1"/>
    <property type="match status" value="1"/>
</dbReference>
<evidence type="ECO:0000256" key="2">
    <source>
        <dbReference type="ARBA" id="ARBA00022723"/>
    </source>
</evidence>
<dbReference type="PATRIC" id="fig|29290.4.peg.3242"/>
<dbReference type="PANTHER" id="PTHR43255">
    <property type="entry name" value="IRON-SULFUR-BINDING OXIDOREDUCTASE FADF-RELATED-RELATED"/>
    <property type="match status" value="1"/>
</dbReference>
<dbReference type="Pfam" id="PF13183">
    <property type="entry name" value="Fer4_8"/>
    <property type="match status" value="1"/>
</dbReference>
<keyword evidence="1" id="KW-0004">4Fe-4S</keyword>
<sequence length="395" mass="44141">MGDGTTVVTPDVGFVRSLQEAGADTLKKCYQCATCSVVCELTPKDNPFPRKEMIMAQWGMKDELAKDPDIWLCHNCNDCTKYCPRGARPGDVLSVLRKTVVAENAFPRFMGTIVGNPSLIILALLFPVLLFGAFIAVRMHSGQPLFPDGTVVFDKFFPIHYIDPIFITTATLVMLSFAVSISRFWDRLNVQPYKLLAHGKFMPSLIATINEIIFHKKFQKCDANNERTIAHRLVFFGFIGLFITTNWGVFHIYVLNWKSPYLLTDPNILALFNGSKELVFLAYMAFKAFGNASALALLAGGVMIVSSRLKDKGFVSKTSSFDWLFVAIILILAISGLLAEMLRLAGAGVAAYTVYFVHLVFVFYIIAYLPFSKLAHLVYRTVAILYSKMAQRDVM</sequence>
<dbReference type="NCBIfam" id="NF038018">
    <property type="entry name" value="qmoC"/>
    <property type="match status" value="1"/>
</dbReference>
<dbReference type="GO" id="GO:0016491">
    <property type="term" value="F:oxidoreductase activity"/>
    <property type="evidence" value="ECO:0007669"/>
    <property type="project" value="UniProtKB-KW"/>
</dbReference>
<dbReference type="PANTHER" id="PTHR43255:SF1">
    <property type="entry name" value="IRON-SULFUR-BINDING OXIDOREDUCTASE FADF-RELATED"/>
    <property type="match status" value="1"/>
</dbReference>
<keyword evidence="5" id="KW-0411">Iron-sulfur</keyword>
<gene>
    <name evidence="8" type="ORF">MBAV_002457</name>
</gene>
<evidence type="ECO:0000256" key="4">
    <source>
        <dbReference type="ARBA" id="ARBA00023004"/>
    </source>
</evidence>
<keyword evidence="6" id="KW-0812">Transmembrane</keyword>
<dbReference type="InterPro" id="IPR051460">
    <property type="entry name" value="HdrC_iron-sulfur_subunit"/>
</dbReference>
<feature type="transmembrane region" description="Helical" evidence="6">
    <location>
        <begin position="233"/>
        <end position="254"/>
    </location>
</feature>
<dbReference type="SUPFAM" id="SSF103501">
    <property type="entry name" value="Respiratory nitrate reductase 1 gamma chain"/>
    <property type="match status" value="1"/>
</dbReference>
<feature type="transmembrane region" description="Helical" evidence="6">
    <location>
        <begin position="159"/>
        <end position="179"/>
    </location>
</feature>
<evidence type="ECO:0000256" key="3">
    <source>
        <dbReference type="ARBA" id="ARBA00023002"/>
    </source>
</evidence>
<dbReference type="PROSITE" id="PS51379">
    <property type="entry name" value="4FE4S_FER_2"/>
    <property type="match status" value="1"/>
</dbReference>
<name>A0A0F3GXE4_9BACT</name>
<reference evidence="8 9" key="1">
    <citation type="submission" date="2015-02" db="EMBL/GenBank/DDBJ databases">
        <title>Single-cell genomics of uncultivated deep-branching MTB reveals a conserved set of magnetosome genes.</title>
        <authorList>
            <person name="Kolinko S."/>
            <person name="Richter M."/>
            <person name="Glockner F.O."/>
            <person name="Brachmann A."/>
            <person name="Schuler D."/>
        </authorList>
    </citation>
    <scope>NUCLEOTIDE SEQUENCE [LARGE SCALE GENOMIC DNA]</scope>
    <source>
        <strain evidence="8">TM-1</strain>
    </source>
</reference>
<feature type="transmembrane region" description="Helical" evidence="6">
    <location>
        <begin position="118"/>
        <end position="139"/>
    </location>
</feature>
<keyword evidence="4" id="KW-0408">Iron</keyword>
<dbReference type="Gene3D" id="1.10.1060.10">
    <property type="entry name" value="Alpha-helical ferredoxin"/>
    <property type="match status" value="1"/>
</dbReference>
<keyword evidence="2" id="KW-0479">Metal-binding</keyword>
<evidence type="ECO:0000259" key="7">
    <source>
        <dbReference type="PROSITE" id="PS51379"/>
    </source>
</evidence>
<dbReference type="InterPro" id="IPR017900">
    <property type="entry name" value="4Fe4S_Fe_S_CS"/>
</dbReference>
<feature type="domain" description="4Fe-4S ferredoxin-type" evidence="7">
    <location>
        <begin position="62"/>
        <end position="93"/>
    </location>
</feature>
<keyword evidence="3" id="KW-0560">Oxidoreductase</keyword>
<comment type="caution">
    <text evidence="8">The sequence shown here is derived from an EMBL/GenBank/DDBJ whole genome shotgun (WGS) entry which is preliminary data.</text>
</comment>
<dbReference type="Proteomes" id="UP000033423">
    <property type="component" value="Unassembled WGS sequence"/>
</dbReference>
<dbReference type="InterPro" id="IPR036197">
    <property type="entry name" value="NarG-like_sf"/>
</dbReference>
<evidence type="ECO:0000256" key="5">
    <source>
        <dbReference type="ARBA" id="ARBA00023014"/>
    </source>
</evidence>
<keyword evidence="9" id="KW-1185">Reference proteome</keyword>
<dbReference type="EMBL" id="LACI01001059">
    <property type="protein sequence ID" value="KJU85353.1"/>
    <property type="molecule type" value="Genomic_DNA"/>
</dbReference>
<evidence type="ECO:0000256" key="6">
    <source>
        <dbReference type="SAM" id="Phobius"/>
    </source>
</evidence>
<dbReference type="InterPro" id="IPR017896">
    <property type="entry name" value="4Fe4S_Fe-S-bd"/>
</dbReference>
<feature type="transmembrane region" description="Helical" evidence="6">
    <location>
        <begin position="288"/>
        <end position="309"/>
    </location>
</feature>
<dbReference type="GO" id="GO:0046872">
    <property type="term" value="F:metal ion binding"/>
    <property type="evidence" value="ECO:0007669"/>
    <property type="project" value="UniProtKB-KW"/>
</dbReference>
<dbReference type="Gene3D" id="1.20.950.20">
    <property type="entry name" value="Transmembrane di-heme cytochromes, Chain C"/>
    <property type="match status" value="1"/>
</dbReference>
<protein>
    <submittedName>
        <fullName evidence="8">Heterodisulfide reductase subunit E</fullName>
    </submittedName>
</protein>
<feature type="transmembrane region" description="Helical" evidence="6">
    <location>
        <begin position="345"/>
        <end position="371"/>
    </location>
</feature>
<organism evidence="8 9">
    <name type="scientific">Candidatus Magnetobacterium bavaricum</name>
    <dbReference type="NCBI Taxonomy" id="29290"/>
    <lineage>
        <taxon>Bacteria</taxon>
        <taxon>Pseudomonadati</taxon>
        <taxon>Nitrospirota</taxon>
        <taxon>Thermodesulfovibrionia</taxon>
        <taxon>Thermodesulfovibrionales</taxon>
        <taxon>Candidatus Magnetobacteriaceae</taxon>
        <taxon>Candidatus Magnetobacterium</taxon>
    </lineage>
</organism>
<dbReference type="InterPro" id="IPR009051">
    <property type="entry name" value="Helical_ferredxn"/>
</dbReference>
<evidence type="ECO:0000313" key="9">
    <source>
        <dbReference type="Proteomes" id="UP000033423"/>
    </source>
</evidence>
<dbReference type="GO" id="GO:0005886">
    <property type="term" value="C:plasma membrane"/>
    <property type="evidence" value="ECO:0007669"/>
    <property type="project" value="TreeGrafter"/>
</dbReference>
<evidence type="ECO:0000313" key="8">
    <source>
        <dbReference type="EMBL" id="KJU85353.1"/>
    </source>
</evidence>
<dbReference type="SUPFAM" id="SSF46548">
    <property type="entry name" value="alpha-helical ferredoxin"/>
    <property type="match status" value="1"/>
</dbReference>